<reference evidence="2" key="1">
    <citation type="submission" date="2021-07" db="EMBL/GenBank/DDBJ databases">
        <title>Shinella sp. nov., a novel member of the genus Shinella from water.</title>
        <authorList>
            <person name="Deng Y."/>
        </authorList>
    </citation>
    <scope>NUCLEOTIDE SEQUENCE</scope>
    <source>
        <strain evidence="2">CPCC 100929</strain>
    </source>
</reference>
<evidence type="ECO:0000256" key="1">
    <source>
        <dbReference type="SAM" id="Phobius"/>
    </source>
</evidence>
<accession>A0ABT1R5X4</accession>
<dbReference type="EMBL" id="WHSB02000003">
    <property type="protein sequence ID" value="MCQ4630576.1"/>
    <property type="molecule type" value="Genomic_DNA"/>
</dbReference>
<keyword evidence="1" id="KW-1133">Transmembrane helix</keyword>
<evidence type="ECO:0000313" key="2">
    <source>
        <dbReference type="EMBL" id="MCQ4630576.1"/>
    </source>
</evidence>
<evidence type="ECO:0000313" key="3">
    <source>
        <dbReference type="Proteomes" id="UP000996601"/>
    </source>
</evidence>
<dbReference type="NCBIfam" id="TIGR01167">
    <property type="entry name" value="LPXTG_anchor"/>
    <property type="match status" value="1"/>
</dbReference>
<dbReference type="Proteomes" id="UP000996601">
    <property type="component" value="Unassembled WGS sequence"/>
</dbReference>
<feature type="transmembrane region" description="Helical" evidence="1">
    <location>
        <begin position="12"/>
        <end position="31"/>
    </location>
</feature>
<keyword evidence="3" id="KW-1185">Reference proteome</keyword>
<proteinExistence type="predicted"/>
<sequence>MGRFLLGKEEDMELTTFIVIMIAILVAIGVFSRRRRKD</sequence>
<gene>
    <name evidence="2" type="ORF">GB927_011035</name>
</gene>
<organism evidence="2 3">
    <name type="scientific">Shinella lacus</name>
    <dbReference type="NCBI Taxonomy" id="2654216"/>
    <lineage>
        <taxon>Bacteria</taxon>
        <taxon>Pseudomonadati</taxon>
        <taxon>Pseudomonadota</taxon>
        <taxon>Alphaproteobacteria</taxon>
        <taxon>Hyphomicrobiales</taxon>
        <taxon>Rhizobiaceae</taxon>
        <taxon>Shinella</taxon>
    </lineage>
</organism>
<comment type="caution">
    <text evidence="2">The sequence shown here is derived from an EMBL/GenBank/DDBJ whole genome shotgun (WGS) entry which is preliminary data.</text>
</comment>
<keyword evidence="1" id="KW-0812">Transmembrane</keyword>
<keyword evidence="1" id="KW-0472">Membrane</keyword>
<protein>
    <submittedName>
        <fullName evidence="2">LPXTG cell wall anchor domain-containing protein</fullName>
    </submittedName>
</protein>
<name>A0ABT1R5X4_9HYPH</name>